<evidence type="ECO:0000259" key="4">
    <source>
        <dbReference type="PROSITE" id="PS50937"/>
    </source>
</evidence>
<organism evidence="5 6">
    <name type="scientific">Amycolatopsis halotolerans</name>
    <dbReference type="NCBI Taxonomy" id="330083"/>
    <lineage>
        <taxon>Bacteria</taxon>
        <taxon>Bacillati</taxon>
        <taxon>Actinomycetota</taxon>
        <taxon>Actinomycetes</taxon>
        <taxon>Pseudonocardiales</taxon>
        <taxon>Pseudonocardiaceae</taxon>
        <taxon>Amycolatopsis</taxon>
    </lineage>
</organism>
<dbReference type="CDD" id="cd01282">
    <property type="entry name" value="HTH_MerR-like_sg3"/>
    <property type="match status" value="1"/>
</dbReference>
<dbReference type="PRINTS" id="PR00040">
    <property type="entry name" value="HTHMERR"/>
</dbReference>
<evidence type="ECO:0000313" key="6">
    <source>
        <dbReference type="Proteomes" id="UP001595764"/>
    </source>
</evidence>
<name>A0ABV7QQK5_9PSEU</name>
<evidence type="ECO:0000256" key="2">
    <source>
        <dbReference type="ARBA" id="ARBA00023125"/>
    </source>
</evidence>
<evidence type="ECO:0000256" key="1">
    <source>
        <dbReference type="ARBA" id="ARBA00023015"/>
    </source>
</evidence>
<evidence type="ECO:0000256" key="3">
    <source>
        <dbReference type="ARBA" id="ARBA00023163"/>
    </source>
</evidence>
<dbReference type="RefSeq" id="WP_377873666.1">
    <property type="nucleotide sequence ID" value="NZ_JBHMAY010000055.1"/>
</dbReference>
<sequence>MRIGELAKATGVTTRALRFYEEQGLLTAARSHNGYRQYDESAIERVANIRYLLDSGLTMEDIRPLGSCLQGDLPARRLSSSAIALVDRRLAVLDERIAALTRAREQLSSRATASRSGDVACG</sequence>
<keyword evidence="1" id="KW-0805">Transcription regulation</keyword>
<dbReference type="InterPro" id="IPR000551">
    <property type="entry name" value="MerR-type_HTH_dom"/>
</dbReference>
<dbReference type="PROSITE" id="PS00552">
    <property type="entry name" value="HTH_MERR_1"/>
    <property type="match status" value="1"/>
</dbReference>
<dbReference type="PANTHER" id="PTHR30204:SF94">
    <property type="entry name" value="HEAVY METAL-DEPENDENT TRANSCRIPTIONAL REGULATOR HI_0293-RELATED"/>
    <property type="match status" value="1"/>
</dbReference>
<dbReference type="InterPro" id="IPR009061">
    <property type="entry name" value="DNA-bd_dom_put_sf"/>
</dbReference>
<keyword evidence="3" id="KW-0804">Transcription</keyword>
<keyword evidence="2" id="KW-0238">DNA-binding</keyword>
<dbReference type="Pfam" id="PF13411">
    <property type="entry name" value="MerR_1"/>
    <property type="match status" value="1"/>
</dbReference>
<dbReference type="SMART" id="SM00422">
    <property type="entry name" value="HTH_MERR"/>
    <property type="match status" value="1"/>
</dbReference>
<dbReference type="SUPFAM" id="SSF46955">
    <property type="entry name" value="Putative DNA-binding domain"/>
    <property type="match status" value="1"/>
</dbReference>
<reference evidence="6" key="1">
    <citation type="journal article" date="2019" name="Int. J. Syst. Evol. Microbiol.">
        <title>The Global Catalogue of Microorganisms (GCM) 10K type strain sequencing project: providing services to taxonomists for standard genome sequencing and annotation.</title>
        <authorList>
            <consortium name="The Broad Institute Genomics Platform"/>
            <consortium name="The Broad Institute Genome Sequencing Center for Infectious Disease"/>
            <person name="Wu L."/>
            <person name="Ma J."/>
        </authorList>
    </citation>
    <scope>NUCLEOTIDE SEQUENCE [LARGE SCALE GENOMIC DNA]</scope>
    <source>
        <strain evidence="6">CGMCC 4.7682</strain>
    </source>
</reference>
<proteinExistence type="predicted"/>
<feature type="domain" description="HTH merR-type" evidence="4">
    <location>
        <begin position="1"/>
        <end position="68"/>
    </location>
</feature>
<protein>
    <submittedName>
        <fullName evidence="5">MerR family transcriptional regulator</fullName>
    </submittedName>
</protein>
<dbReference type="EMBL" id="JBHRWI010000036">
    <property type="protein sequence ID" value="MFC3514195.1"/>
    <property type="molecule type" value="Genomic_DNA"/>
</dbReference>
<dbReference type="InterPro" id="IPR047057">
    <property type="entry name" value="MerR_fam"/>
</dbReference>
<dbReference type="PANTHER" id="PTHR30204">
    <property type="entry name" value="REDOX-CYCLING DRUG-SENSING TRANSCRIPTIONAL ACTIVATOR SOXR"/>
    <property type="match status" value="1"/>
</dbReference>
<accession>A0ABV7QQK5</accession>
<comment type="caution">
    <text evidence="5">The sequence shown here is derived from an EMBL/GenBank/DDBJ whole genome shotgun (WGS) entry which is preliminary data.</text>
</comment>
<dbReference type="Proteomes" id="UP001595764">
    <property type="component" value="Unassembled WGS sequence"/>
</dbReference>
<dbReference type="PROSITE" id="PS50937">
    <property type="entry name" value="HTH_MERR_2"/>
    <property type="match status" value="1"/>
</dbReference>
<dbReference type="Gene3D" id="1.10.1660.10">
    <property type="match status" value="1"/>
</dbReference>
<keyword evidence="6" id="KW-1185">Reference proteome</keyword>
<evidence type="ECO:0000313" key="5">
    <source>
        <dbReference type="EMBL" id="MFC3514195.1"/>
    </source>
</evidence>
<gene>
    <name evidence="5" type="ORF">ACFORO_28785</name>
</gene>